<name>Q06DF5_ANOFN</name>
<accession>Q06DF5</accession>
<sequence length="69" mass="7369">MKFVSIALLLVVLVFALVAAQDGVPIPLSSEAKFNIVKRSIPLGQLITENHAAFVSQQQIGESDSDSSE</sequence>
<dbReference type="EMBL" id="DQ910370">
    <property type="protein sequence ID" value="ABI83792.1"/>
    <property type="molecule type" value="mRNA"/>
</dbReference>
<reference evidence="2" key="1">
    <citation type="journal article" date="2007" name="Insect Biochem. Mol. Biol.">
        <title>An insight into the sialome of Anopheles funestus reveals an emerging pattern in anopheline salivagry protein families.</title>
        <authorList>
            <person name="Calvo E."/>
            <person name="Dao A."/>
            <person name="Pham V.M."/>
            <person name="Ribeiro J.M."/>
        </authorList>
    </citation>
    <scope>NUCLEOTIDE SEQUENCE</scope>
    <source>
        <tissue evidence="2">Salivary gland</tissue>
    </source>
</reference>
<feature type="signal peptide" evidence="1">
    <location>
        <begin position="1"/>
        <end position="20"/>
    </location>
</feature>
<reference evidence="3" key="2">
    <citation type="submission" date="2013-03" db="EMBL/GenBank/DDBJ databases">
        <title>The Genome Sequence of Anopheles funestus FUMOZ.</title>
        <authorList>
            <consortium name="The Broad Institute Genomics Platform"/>
            <person name="Neafsey D.E."/>
            <person name="Howell P."/>
            <person name="Walker B."/>
            <person name="Young S.K."/>
            <person name="Zeng Q."/>
            <person name="Gargeya S."/>
            <person name="Fitzgerald M."/>
            <person name="Haas B."/>
            <person name="Abouelleil A."/>
            <person name="Allen A.W."/>
            <person name="Alvarado L."/>
            <person name="Arachchi H.M."/>
            <person name="Berlin A.M."/>
            <person name="Chapman S.B."/>
            <person name="Gainer-Dewar J."/>
            <person name="Goldberg J."/>
            <person name="Griggs A."/>
            <person name="Gujja S."/>
            <person name="Hansen M."/>
            <person name="Howarth C."/>
            <person name="Imamovic A."/>
            <person name="Ireland A."/>
            <person name="Larimer J."/>
            <person name="McCowan C."/>
            <person name="Murphy C."/>
            <person name="Pearson M."/>
            <person name="Poon T.W."/>
            <person name="Priest M."/>
            <person name="Roberts A."/>
            <person name="Saif S."/>
            <person name="Shea T."/>
            <person name="Sisk P."/>
            <person name="Sykes S."/>
            <person name="Wortman J."/>
            <person name="Nusbaum C."/>
            <person name="Birren B."/>
        </authorList>
    </citation>
    <scope>NUCLEOTIDE SEQUENCE [LARGE SCALE GENOMIC DNA]</scope>
    <source>
        <strain evidence="3">FUMOZ</strain>
    </source>
</reference>
<protein>
    <submittedName>
        <fullName evidence="2 3">Putative 4.2 kDa secreted peptide</fullName>
    </submittedName>
</protein>
<organism evidence="2">
    <name type="scientific">Anopheles funestus</name>
    <name type="common">African malaria mosquito</name>
    <dbReference type="NCBI Taxonomy" id="62324"/>
    <lineage>
        <taxon>Eukaryota</taxon>
        <taxon>Metazoa</taxon>
        <taxon>Ecdysozoa</taxon>
        <taxon>Arthropoda</taxon>
        <taxon>Hexapoda</taxon>
        <taxon>Insecta</taxon>
        <taxon>Pterygota</taxon>
        <taxon>Neoptera</taxon>
        <taxon>Endopterygota</taxon>
        <taxon>Diptera</taxon>
        <taxon>Nematocera</taxon>
        <taxon>Culicoidea</taxon>
        <taxon>Culicidae</taxon>
        <taxon>Anophelinae</taxon>
        <taxon>Anopheles</taxon>
    </lineage>
</organism>
<dbReference type="VEuPathDB" id="VectorBase:AFUN002359"/>
<evidence type="ECO:0000256" key="1">
    <source>
        <dbReference type="SAM" id="SignalP"/>
    </source>
</evidence>
<dbReference type="AlphaFoldDB" id="Q06DF5"/>
<proteinExistence type="evidence at transcript level"/>
<evidence type="ECO:0000313" key="3">
    <source>
        <dbReference type="EnsemblMetazoa" id="AFUN002359-PA"/>
    </source>
</evidence>
<reference evidence="3" key="4">
    <citation type="submission" date="2021-01" db="UniProtKB">
        <authorList>
            <consortium name="EnsemblMetazoa"/>
        </authorList>
    </citation>
    <scope>IDENTIFICATION</scope>
    <source>
        <strain evidence="3">FUMOZ</strain>
    </source>
</reference>
<feature type="chain" id="PRO_5014585801" evidence="1">
    <location>
        <begin position="21"/>
        <end position="69"/>
    </location>
</feature>
<keyword evidence="1" id="KW-0732">Signal</keyword>
<dbReference type="EnsemblMetazoa" id="AFUN002359-RA">
    <property type="protein sequence ID" value="AFUN002359-PA"/>
    <property type="gene ID" value="AFUN002359"/>
</dbReference>
<reference evidence="3" key="3">
    <citation type="submission" date="2016-10" db="UniProtKB">
        <authorList>
            <consortium name="VectorBase"/>
        </authorList>
    </citation>
    <scope>IDENTIFICATION</scope>
    <source>
        <strain evidence="3">FUMOZ</strain>
    </source>
</reference>
<evidence type="ECO:0000313" key="2">
    <source>
        <dbReference type="EMBL" id="ABI83792.1"/>
    </source>
</evidence>